<keyword evidence="5" id="KW-1185">Reference proteome</keyword>
<dbReference type="Gene3D" id="2.60.40.1120">
    <property type="entry name" value="Carboxypeptidase-like, regulatory domain"/>
    <property type="match status" value="1"/>
</dbReference>
<dbReference type="eggNOG" id="COG5492">
    <property type="taxonomic scope" value="Bacteria"/>
</dbReference>
<keyword evidence="2" id="KW-0732">Signal</keyword>
<feature type="domain" description="SLH" evidence="3">
    <location>
        <begin position="86"/>
        <end position="141"/>
    </location>
</feature>
<dbReference type="Pfam" id="PF00395">
    <property type="entry name" value="SLH"/>
    <property type="match status" value="3"/>
</dbReference>
<dbReference type="PROSITE" id="PS51272">
    <property type="entry name" value="SLH"/>
    <property type="match status" value="3"/>
</dbReference>
<dbReference type="InterPro" id="IPR008969">
    <property type="entry name" value="CarboxyPept-like_regulatory"/>
</dbReference>
<evidence type="ECO:0000313" key="4">
    <source>
        <dbReference type="EMBL" id="ACV62850.1"/>
    </source>
</evidence>
<feature type="signal peptide" evidence="2">
    <location>
        <begin position="1"/>
        <end position="24"/>
    </location>
</feature>
<reference evidence="4 5" key="1">
    <citation type="journal article" date="2009" name="Stand. Genomic Sci.">
        <title>Complete genome sequence of Desulfotomaculum acetoxidans type strain (5575).</title>
        <authorList>
            <person name="Spring S."/>
            <person name="Lapidus A."/>
            <person name="Schroder M."/>
            <person name="Gleim D."/>
            <person name="Sims D."/>
            <person name="Meincke L."/>
            <person name="Glavina Del Rio T."/>
            <person name="Tice H."/>
            <person name="Copeland A."/>
            <person name="Cheng J.F."/>
            <person name="Lucas S."/>
            <person name="Chen F."/>
            <person name="Nolan M."/>
            <person name="Bruce D."/>
            <person name="Goodwin L."/>
            <person name="Pitluck S."/>
            <person name="Ivanova N."/>
            <person name="Mavromatis K."/>
            <person name="Mikhailova N."/>
            <person name="Pati A."/>
            <person name="Chen A."/>
            <person name="Palaniappan K."/>
            <person name="Land M."/>
            <person name="Hauser L."/>
            <person name="Chang Y.J."/>
            <person name="Jeffries C.D."/>
            <person name="Chain P."/>
            <person name="Saunders E."/>
            <person name="Brettin T."/>
            <person name="Detter J.C."/>
            <person name="Goker M."/>
            <person name="Bristow J."/>
            <person name="Eisen J.A."/>
            <person name="Markowitz V."/>
            <person name="Hugenholtz P."/>
            <person name="Kyrpides N.C."/>
            <person name="Klenk H.P."/>
            <person name="Han C."/>
        </authorList>
    </citation>
    <scope>NUCLEOTIDE SEQUENCE [LARGE SCALE GENOMIC DNA]</scope>
    <source>
        <strain evidence="5">ATCC 49208 / DSM 771 / VKM B-1644</strain>
    </source>
</reference>
<accession>C8VYG9</accession>
<evidence type="ECO:0000256" key="2">
    <source>
        <dbReference type="SAM" id="SignalP"/>
    </source>
</evidence>
<name>C8VYG9_DESAS</name>
<dbReference type="KEGG" id="dae:Dtox_2015"/>
<feature type="chain" id="PRO_5002993500" evidence="2">
    <location>
        <begin position="25"/>
        <end position="288"/>
    </location>
</feature>
<dbReference type="PANTHER" id="PTHR43308:SF5">
    <property type="entry name" value="S-LAYER PROTEIN _ PEPTIDOGLYCAN ENDO-BETA-N-ACETYLGLUCOSAMINIDASE"/>
    <property type="match status" value="1"/>
</dbReference>
<dbReference type="SUPFAM" id="SSF49464">
    <property type="entry name" value="Carboxypeptidase regulatory domain-like"/>
    <property type="match status" value="1"/>
</dbReference>
<dbReference type="OrthoDB" id="2112962at2"/>
<evidence type="ECO:0000259" key="3">
    <source>
        <dbReference type="PROSITE" id="PS51272"/>
    </source>
</evidence>
<dbReference type="Proteomes" id="UP000002217">
    <property type="component" value="Chromosome"/>
</dbReference>
<protein>
    <submittedName>
        <fullName evidence="4">S-layer domain protein</fullName>
    </submittedName>
</protein>
<evidence type="ECO:0000256" key="1">
    <source>
        <dbReference type="ARBA" id="ARBA00022737"/>
    </source>
</evidence>
<dbReference type="InterPro" id="IPR051465">
    <property type="entry name" value="Cell_Envelope_Struct_Comp"/>
</dbReference>
<feature type="domain" description="SLH" evidence="3">
    <location>
        <begin position="142"/>
        <end position="205"/>
    </location>
</feature>
<organism evidence="4 5">
    <name type="scientific">Desulfofarcimen acetoxidans (strain ATCC 49208 / DSM 771 / KCTC 5769 / VKM B-1644 / 5575)</name>
    <name type="common">Desulfotomaculum acetoxidans</name>
    <dbReference type="NCBI Taxonomy" id="485916"/>
    <lineage>
        <taxon>Bacteria</taxon>
        <taxon>Bacillati</taxon>
        <taxon>Bacillota</taxon>
        <taxon>Clostridia</taxon>
        <taxon>Eubacteriales</taxon>
        <taxon>Peptococcaceae</taxon>
        <taxon>Desulfofarcimen</taxon>
    </lineage>
</organism>
<feature type="domain" description="SLH" evidence="3">
    <location>
        <begin position="22"/>
        <end position="85"/>
    </location>
</feature>
<dbReference type="STRING" id="485916.Dtox_2015"/>
<dbReference type="AlphaFoldDB" id="C8VYG9"/>
<evidence type="ECO:0000313" key="5">
    <source>
        <dbReference type="Proteomes" id="UP000002217"/>
    </source>
</evidence>
<dbReference type="InterPro" id="IPR001119">
    <property type="entry name" value="SLH_dom"/>
</dbReference>
<dbReference type="HOGENOM" id="CLU_965504_0_0_9"/>
<dbReference type="PANTHER" id="PTHR43308">
    <property type="entry name" value="OUTER MEMBRANE PROTEIN ALPHA-RELATED"/>
    <property type="match status" value="1"/>
</dbReference>
<dbReference type="RefSeq" id="WP_015757555.1">
    <property type="nucleotide sequence ID" value="NC_013216.1"/>
</dbReference>
<dbReference type="EMBL" id="CP001720">
    <property type="protein sequence ID" value="ACV62850.1"/>
    <property type="molecule type" value="Genomic_DNA"/>
</dbReference>
<keyword evidence="1" id="KW-0677">Repeat</keyword>
<proteinExistence type="predicted"/>
<gene>
    <name evidence="4" type="ordered locus">Dtox_2015</name>
</gene>
<sequence>MKNGLITLAVFICLVFSLSGGVSAATITDVKGHWAEASINKWISAGYVSGYPEGLFKPNQKISRAEFVTLVNKAFKKQNPNSQCKFSDVKQTDWFYPGVLAGVAGGYISGYEGGTFKPGKFISRQEAAVIITRLLQLNNGSNMNFKDANSIPGWSASGIKAVVANNIMKGYSDGTFKAAQSITRAEAVTALDRAYVSFMAFQGVKGSVKMNNCPVEGALVKLFARNNPSVLKDVSTTDSNGMYKIAAQPGSYNLEVNKDGSLGYAYNISIGKGIATLQDFSLVKVSIN</sequence>